<sequence>MGGDTSQAAPSSMHGYDAGMVGDMAGILRPSSTYAAANTNAPSPFAIYLAEDESLQAGNQQDQEPDALMDAVLRLFSLDESDPLANGGDEDEEEDVLVDLADQQLRTDRLRGITLSLDQLWWSGQVYMAAAAEKLADGSRDYRWRIPMGNSGLVDAFLMIVATEGIQNSLMIHVLRLIGNTCADTDENRARVVSRGSLQAIIALLKDKSLVPFVAPVLFNICFDYGPAQKQASEFNLSKALVQFISDPYFEEHRPFLGYACKLLDMVVVQPNEPSLAPENTVEVLLNLAVSGKSPLDLEDFISVVSSATKYLQHARFQVALCNSMALYAALRLVLLSYTRLEDSMGEAAAPDEEDTNRLAVWRTEMNQVLSDISALPEFAARCPVNSTMSSYLRKWLSSPQLQLQVCACIMLGNLARSDEVCEEFVQKSRIHKPLMDILTTATDSQVLYAAIGFLKNLALPARNKVELGNADLIEILPRLWAMDTLPQIQYSAISLARQLLIGNFANVLRISAPLSADPDSPANEKSRLSVLISIFGRSDAEPVRMEIARALAAVCRVLAARTPAPGTDAVTLQTRRRELFERHRDIGTPLSFLVSQTKWPVVRSEGWFVLALLARTEEGVQCVADIMHEIDVFTPLMDLMTGKTFIERMSSPMTSPTPTEATSLLLAELMAAKSDGAGATAGGAAPTGTMREAEMARIDRENALVLVSELLRRRGSTMAFMRRIAFEELLQDGGSLHVENLAAEAALPPPVPLTQTSSESSFMMDSVIGDGNHEMFN</sequence>
<dbReference type="GO" id="GO:0005085">
    <property type="term" value="F:guanyl-nucleotide exchange factor activity"/>
    <property type="evidence" value="ECO:0007669"/>
    <property type="project" value="InterPro"/>
</dbReference>
<evidence type="ECO:0000256" key="4">
    <source>
        <dbReference type="ARBA" id="ARBA00022490"/>
    </source>
</evidence>
<evidence type="ECO:0000313" key="7">
    <source>
        <dbReference type="EMBL" id="OAF57997.2"/>
    </source>
</evidence>
<reference evidence="7" key="1">
    <citation type="submission" date="2016-03" db="EMBL/GenBank/DDBJ databases">
        <title>Updated assembly of Pseudogymnoascus destructans, the fungus causing white-nose syndrome of bats.</title>
        <authorList>
            <person name="Palmer J.M."/>
            <person name="Drees K.P."/>
            <person name="Foster J.T."/>
            <person name="Lindner D.L."/>
        </authorList>
    </citation>
    <scope>NUCLEOTIDE SEQUENCE [LARGE SCALE GENOMIC DNA]</scope>
    <source>
        <strain evidence="7">20631-21</strain>
    </source>
</reference>
<evidence type="ECO:0000256" key="5">
    <source>
        <dbReference type="ARBA" id="ARBA00022824"/>
    </source>
</evidence>
<keyword evidence="6" id="KW-0496">Mitochondrion</keyword>
<dbReference type="RefSeq" id="XP_024323283.1">
    <property type="nucleotide sequence ID" value="XM_024468929.1"/>
</dbReference>
<dbReference type="PANTHER" id="PTHR10957">
    <property type="entry name" value="RAP1 GTPASE-GDP DISSOCIATION STIMULATOR 1"/>
    <property type="match status" value="1"/>
</dbReference>
<keyword evidence="5" id="KW-0256">Endoplasmic reticulum</keyword>
<dbReference type="InterPro" id="IPR011989">
    <property type="entry name" value="ARM-like"/>
</dbReference>
<dbReference type="VEuPathDB" id="FungiDB:GMDG_00255"/>
<dbReference type="GO" id="GO:0005829">
    <property type="term" value="C:cytosol"/>
    <property type="evidence" value="ECO:0007669"/>
    <property type="project" value="UniProtKB-SubCell"/>
</dbReference>
<evidence type="ECO:0000256" key="2">
    <source>
        <dbReference type="ARBA" id="ARBA00004240"/>
    </source>
</evidence>
<dbReference type="eggNOG" id="ENOG502S3FT">
    <property type="taxonomic scope" value="Eukaryota"/>
</dbReference>
<keyword evidence="4" id="KW-0963">Cytoplasm</keyword>
<accession>A0A177A752</accession>
<dbReference type="SUPFAM" id="SSF48371">
    <property type="entry name" value="ARM repeat"/>
    <property type="match status" value="1"/>
</dbReference>
<name>A0A177A752_9PEZI</name>
<proteinExistence type="predicted"/>
<organism evidence="7">
    <name type="scientific">Pseudogymnoascus destructans</name>
    <dbReference type="NCBI Taxonomy" id="655981"/>
    <lineage>
        <taxon>Eukaryota</taxon>
        <taxon>Fungi</taxon>
        <taxon>Dikarya</taxon>
        <taxon>Ascomycota</taxon>
        <taxon>Pezizomycotina</taxon>
        <taxon>Leotiomycetes</taxon>
        <taxon>Thelebolales</taxon>
        <taxon>Thelebolaceae</taxon>
        <taxon>Pseudogymnoascus</taxon>
    </lineage>
</organism>
<dbReference type="InterPro" id="IPR016024">
    <property type="entry name" value="ARM-type_fold"/>
</dbReference>
<dbReference type="SMART" id="SM00185">
    <property type="entry name" value="ARM"/>
    <property type="match status" value="2"/>
</dbReference>
<evidence type="ECO:0000256" key="1">
    <source>
        <dbReference type="ARBA" id="ARBA00004173"/>
    </source>
</evidence>
<comment type="subcellular location">
    <subcellularLocation>
        <location evidence="3">Cytoplasm</location>
        <location evidence="3">Cytosol</location>
    </subcellularLocation>
    <subcellularLocation>
        <location evidence="2">Endoplasmic reticulum</location>
    </subcellularLocation>
    <subcellularLocation>
        <location evidence="1">Mitochondrion</location>
    </subcellularLocation>
</comment>
<dbReference type="InterPro" id="IPR040144">
    <property type="entry name" value="RAP1GDS1"/>
</dbReference>
<dbReference type="AlphaFoldDB" id="A0A177A752"/>
<dbReference type="Proteomes" id="UP000077154">
    <property type="component" value="Unassembled WGS sequence"/>
</dbReference>
<protein>
    <submittedName>
        <fullName evidence="7">Uncharacterized protein</fullName>
    </submittedName>
</protein>
<dbReference type="GO" id="GO:0005739">
    <property type="term" value="C:mitochondrion"/>
    <property type="evidence" value="ECO:0007669"/>
    <property type="project" value="UniProtKB-SubCell"/>
</dbReference>
<dbReference type="GeneID" id="36288373"/>
<evidence type="ECO:0000256" key="3">
    <source>
        <dbReference type="ARBA" id="ARBA00004514"/>
    </source>
</evidence>
<evidence type="ECO:0000256" key="6">
    <source>
        <dbReference type="ARBA" id="ARBA00023128"/>
    </source>
</evidence>
<dbReference type="OrthoDB" id="26149at2759"/>
<dbReference type="InterPro" id="IPR000225">
    <property type="entry name" value="Armadillo"/>
</dbReference>
<dbReference type="GO" id="GO:0005783">
    <property type="term" value="C:endoplasmic reticulum"/>
    <property type="evidence" value="ECO:0007669"/>
    <property type="project" value="UniProtKB-SubCell"/>
</dbReference>
<dbReference type="Gene3D" id="1.25.10.10">
    <property type="entry name" value="Leucine-rich Repeat Variant"/>
    <property type="match status" value="2"/>
</dbReference>
<dbReference type="EMBL" id="KV441398">
    <property type="protein sequence ID" value="OAF57997.2"/>
    <property type="molecule type" value="Genomic_DNA"/>
</dbReference>
<gene>
    <name evidence="7" type="ORF">VC83_05307</name>
</gene>